<dbReference type="Proteomes" id="UP000828941">
    <property type="component" value="Chromosome 2"/>
</dbReference>
<comment type="caution">
    <text evidence="1">The sequence shown here is derived from an EMBL/GenBank/DDBJ whole genome shotgun (WGS) entry which is preliminary data.</text>
</comment>
<sequence>MEIAIAVASKLLECSVVPLVRMRYLIYYRSFSKELKNELEELKLLVESVQHRVEAAKRNGEEIAAVIVKWLGEVDEIVEEAKLVLQYVSQLRTGCSPNLTLRYRLGRKSMYMTSAIIDLRIQCQYFGEVSHRATISYRGGSRATDFNSRVSTLESIMESLKDPNLNMIGVYGLGGVGKTTLVMQVANKAKENNLFDLVVWVTVSNTPVLERIQGQIADCLGLEFDFDENTVAGRAARLRDRLMKEKYVLIILDDIWEELALDEVGIPVPEQKTIKILMTSRSQQVLRDKMNTQKDFLLTILPEKEAWDLFKKEAGIEPTDSPELLSIATKVAAECNGLPVAIMALASSLKSKGKRVEEWKKALESLSAPTDKTGMRDDIIEGLEKDAESIFYLCGLIMRENDFAKLDLFRYSVGLGLFEDFDKLKDVRDRLDTCISRLEDLNLLMKGSSGEFSKMQNTIREKAMLLASKHRHYFKRRLQEGEQWPNGDKLKNCTTILLSDHDINEHPEGLDCQNISFFQLLKTESSSNLPHNFFKGVRHFKVALTDKFFSNNKMLGLKVLDLTAVEFISGRLPSSINHLEKLTTLCLDYCVLEDIAGIGKLKVLKILSLSNSSIRELPHQLGQLTQLQFLDLSYCFQLEMIPSNVFSKLEKLEELYMLGSFDDWDVKKQQQSTASIFELTNLPRLTTLEVIIPYDKMLPGPEDTNRLFGSLRRSKLLMGRHLEFHQFFEHETSAALKLWLSSAVTENMKSLLACVDHLGIGNSEGANNIVPQLNKAGFPKLKYLVVGHNEIQCLADHPSGSSSDIDLFPNLDLLVLRSVRNLEKLCSGPLMKQSFSRLKFITVTNCNKLNTLFSFSLVRGLPHLLKIDLECCDGMKGIVSDDGDAAAGTLQFLELRNLYLKNLPALVGFRCKEITRNNDLDAPGSLFCDMVNIRIYITVLDYYHVLFPL</sequence>
<proteinExistence type="predicted"/>
<evidence type="ECO:0000313" key="1">
    <source>
        <dbReference type="EMBL" id="KAI4354877.1"/>
    </source>
</evidence>
<evidence type="ECO:0000313" key="2">
    <source>
        <dbReference type="Proteomes" id="UP000828941"/>
    </source>
</evidence>
<organism evidence="1 2">
    <name type="scientific">Bauhinia variegata</name>
    <name type="common">Purple orchid tree</name>
    <name type="synonym">Phanera variegata</name>
    <dbReference type="NCBI Taxonomy" id="167791"/>
    <lineage>
        <taxon>Eukaryota</taxon>
        <taxon>Viridiplantae</taxon>
        <taxon>Streptophyta</taxon>
        <taxon>Embryophyta</taxon>
        <taxon>Tracheophyta</taxon>
        <taxon>Spermatophyta</taxon>
        <taxon>Magnoliopsida</taxon>
        <taxon>eudicotyledons</taxon>
        <taxon>Gunneridae</taxon>
        <taxon>Pentapetalae</taxon>
        <taxon>rosids</taxon>
        <taxon>fabids</taxon>
        <taxon>Fabales</taxon>
        <taxon>Fabaceae</taxon>
        <taxon>Cercidoideae</taxon>
        <taxon>Cercideae</taxon>
        <taxon>Bauhiniinae</taxon>
        <taxon>Bauhinia</taxon>
    </lineage>
</organism>
<protein>
    <submittedName>
        <fullName evidence="1">Uncharacterized protein</fullName>
    </submittedName>
</protein>
<name>A0ACB9Q277_BAUVA</name>
<dbReference type="EMBL" id="CM039427">
    <property type="protein sequence ID" value="KAI4354877.1"/>
    <property type="molecule type" value="Genomic_DNA"/>
</dbReference>
<keyword evidence="2" id="KW-1185">Reference proteome</keyword>
<accession>A0ACB9Q277</accession>
<gene>
    <name evidence="1" type="ORF">L6164_003704</name>
</gene>
<reference evidence="1 2" key="1">
    <citation type="journal article" date="2022" name="DNA Res.">
        <title>Chromosomal-level genome assembly of the orchid tree Bauhinia variegata (Leguminosae; Cercidoideae) supports the allotetraploid origin hypothesis of Bauhinia.</title>
        <authorList>
            <person name="Zhong Y."/>
            <person name="Chen Y."/>
            <person name="Zheng D."/>
            <person name="Pang J."/>
            <person name="Liu Y."/>
            <person name="Luo S."/>
            <person name="Meng S."/>
            <person name="Qian L."/>
            <person name="Wei D."/>
            <person name="Dai S."/>
            <person name="Zhou R."/>
        </authorList>
    </citation>
    <scope>NUCLEOTIDE SEQUENCE [LARGE SCALE GENOMIC DNA]</scope>
    <source>
        <strain evidence="1">BV-YZ2020</strain>
    </source>
</reference>